<dbReference type="SUPFAM" id="SSF49785">
    <property type="entry name" value="Galactose-binding domain-like"/>
    <property type="match status" value="1"/>
</dbReference>
<organism evidence="3">
    <name type="scientific">marine sediment metagenome</name>
    <dbReference type="NCBI Taxonomy" id="412755"/>
    <lineage>
        <taxon>unclassified sequences</taxon>
        <taxon>metagenomes</taxon>
        <taxon>ecological metagenomes</taxon>
    </lineage>
</organism>
<reference evidence="3" key="1">
    <citation type="journal article" date="2014" name="Front. Microbiol.">
        <title>High frequency of phylogenetically diverse reductive dehalogenase-homologous genes in deep subseafloor sedimentary metagenomes.</title>
        <authorList>
            <person name="Kawai M."/>
            <person name="Futagami T."/>
            <person name="Toyoda A."/>
            <person name="Takaki Y."/>
            <person name="Nishi S."/>
            <person name="Hori S."/>
            <person name="Arai W."/>
            <person name="Tsubouchi T."/>
            <person name="Morono Y."/>
            <person name="Uchiyama I."/>
            <person name="Ito T."/>
            <person name="Fujiyama A."/>
            <person name="Inagaki F."/>
            <person name="Takami H."/>
        </authorList>
    </citation>
    <scope>NUCLEOTIDE SEQUENCE</scope>
    <source>
        <strain evidence="3">Expedition CK06-06</strain>
    </source>
</reference>
<dbReference type="GO" id="GO:0008239">
    <property type="term" value="F:dipeptidyl-peptidase activity"/>
    <property type="evidence" value="ECO:0007669"/>
    <property type="project" value="InterPro"/>
</dbReference>
<proteinExistence type="predicted"/>
<dbReference type="NCBIfam" id="TIGR00976">
    <property type="entry name" value="CocE_NonD"/>
    <property type="match status" value="1"/>
</dbReference>
<dbReference type="SMART" id="SM00939">
    <property type="entry name" value="PepX_C"/>
    <property type="match status" value="1"/>
</dbReference>
<comment type="caution">
    <text evidence="3">The sequence shown here is derived from an EMBL/GenBank/DDBJ whole genome shotgun (WGS) entry which is preliminary data.</text>
</comment>
<dbReference type="InterPro" id="IPR013736">
    <property type="entry name" value="Xaa-Pro_dipept_C"/>
</dbReference>
<keyword evidence="1" id="KW-0378">Hydrolase</keyword>
<feature type="domain" description="Xaa-Pro dipeptidyl-peptidase C-terminal" evidence="2">
    <location>
        <begin position="109"/>
        <end position="260"/>
    </location>
</feature>
<protein>
    <recommendedName>
        <fullName evidence="2">Xaa-Pro dipeptidyl-peptidase C-terminal domain-containing protein</fullName>
    </recommendedName>
</protein>
<accession>X1U0H4</accession>
<dbReference type="InterPro" id="IPR029058">
    <property type="entry name" value="AB_hydrolase_fold"/>
</dbReference>
<dbReference type="InterPro" id="IPR000383">
    <property type="entry name" value="Xaa-Pro-like_dom"/>
</dbReference>
<evidence type="ECO:0000256" key="1">
    <source>
        <dbReference type="ARBA" id="ARBA00022801"/>
    </source>
</evidence>
<feature type="non-terminal residue" evidence="3">
    <location>
        <position position="1"/>
    </location>
</feature>
<dbReference type="Gene3D" id="3.40.50.1820">
    <property type="entry name" value="alpha/beta hydrolase"/>
    <property type="match status" value="1"/>
</dbReference>
<dbReference type="InterPro" id="IPR005674">
    <property type="entry name" value="CocE/Ser_esterase"/>
</dbReference>
<dbReference type="EMBL" id="BARW01024563">
    <property type="protein sequence ID" value="GAI93360.1"/>
    <property type="molecule type" value="Genomic_DNA"/>
</dbReference>
<name>X1U0H4_9ZZZZ</name>
<dbReference type="AlphaFoldDB" id="X1U0H4"/>
<dbReference type="Gene3D" id="2.60.120.260">
    <property type="entry name" value="Galactose-binding domain-like"/>
    <property type="match status" value="1"/>
</dbReference>
<dbReference type="SUPFAM" id="SSF53474">
    <property type="entry name" value="alpha/beta-Hydrolases"/>
    <property type="match status" value="1"/>
</dbReference>
<evidence type="ECO:0000259" key="2">
    <source>
        <dbReference type="SMART" id="SM00939"/>
    </source>
</evidence>
<sequence length="262" mass="29897">PLYTDEEGRWLKVWNYHLEHNRELFTPCYEHPTEDDFMREGAALFRLDNIKAASYFIAGFRDIDTFPDGPLAYYNEIKCPKKLLVGPWKHGLPDSSVPGPNVDYLNEMFRWFDYWLKGIDTGIMNEPPITIRVQGPESKWRYENEWPVARRKETTFYLHPGGALDSKLYEGKDESDSFDHNATVGVCRGLEDEWAFPFGLPMDQRDDEALSLTYTTQPLPEDTEITGAPVMKLFVSTSADEGIISVKLNDVAPDGSSALITS</sequence>
<gene>
    <name evidence="3" type="ORF">S12H4_40475</name>
</gene>
<evidence type="ECO:0000313" key="3">
    <source>
        <dbReference type="EMBL" id="GAI93360.1"/>
    </source>
</evidence>
<feature type="non-terminal residue" evidence="3">
    <location>
        <position position="262"/>
    </location>
</feature>
<dbReference type="Pfam" id="PF08530">
    <property type="entry name" value="PepX_C"/>
    <property type="match status" value="1"/>
</dbReference>
<dbReference type="Pfam" id="PF02129">
    <property type="entry name" value="Peptidase_S15"/>
    <property type="match status" value="1"/>
</dbReference>
<dbReference type="InterPro" id="IPR008979">
    <property type="entry name" value="Galactose-bd-like_sf"/>
</dbReference>